<evidence type="ECO:0000313" key="6">
    <source>
        <dbReference type="Proteomes" id="UP001375370"/>
    </source>
</evidence>
<dbReference type="Gene3D" id="3.40.50.2300">
    <property type="match status" value="2"/>
</dbReference>
<keyword evidence="2 3" id="KW-0732">Signal</keyword>
<evidence type="ECO:0000256" key="2">
    <source>
        <dbReference type="ARBA" id="ARBA00022729"/>
    </source>
</evidence>
<dbReference type="InterPro" id="IPR028081">
    <property type="entry name" value="Leu-bd"/>
</dbReference>
<dbReference type="SUPFAM" id="SSF53822">
    <property type="entry name" value="Periplasmic binding protein-like I"/>
    <property type="match status" value="1"/>
</dbReference>
<feature type="signal peptide" evidence="3">
    <location>
        <begin position="1"/>
        <end position="23"/>
    </location>
</feature>
<accession>A0ABZ2J592</accession>
<dbReference type="Pfam" id="PF13458">
    <property type="entry name" value="Peripla_BP_6"/>
    <property type="match status" value="1"/>
</dbReference>
<feature type="domain" description="Leucine-binding protein" evidence="4">
    <location>
        <begin position="30"/>
        <end position="372"/>
    </location>
</feature>
<name>A0ABZ2J592_9CHLR</name>
<dbReference type="InterPro" id="IPR051010">
    <property type="entry name" value="BCAA_transport"/>
</dbReference>
<feature type="chain" id="PRO_5046645874" evidence="3">
    <location>
        <begin position="24"/>
        <end position="386"/>
    </location>
</feature>
<dbReference type="PANTHER" id="PTHR30483:SF6">
    <property type="entry name" value="PERIPLASMIC BINDING PROTEIN OF ABC TRANSPORTER FOR NATURAL AMINO ACIDS"/>
    <property type="match status" value="1"/>
</dbReference>
<evidence type="ECO:0000259" key="4">
    <source>
        <dbReference type="Pfam" id="PF13458"/>
    </source>
</evidence>
<keyword evidence="6" id="KW-1185">Reference proteome</keyword>
<dbReference type="EMBL" id="CP146612">
    <property type="protein sequence ID" value="WWX25926.1"/>
    <property type="molecule type" value="Genomic_DNA"/>
</dbReference>
<evidence type="ECO:0000313" key="5">
    <source>
        <dbReference type="EMBL" id="WWX25926.1"/>
    </source>
</evidence>
<protein>
    <submittedName>
        <fullName evidence="5">ABC transporter substrate-binding protein</fullName>
    </submittedName>
</protein>
<dbReference type="Proteomes" id="UP001375370">
    <property type="component" value="Chromosome"/>
</dbReference>
<dbReference type="InterPro" id="IPR028082">
    <property type="entry name" value="Peripla_BP_I"/>
</dbReference>
<dbReference type="PANTHER" id="PTHR30483">
    <property type="entry name" value="LEUCINE-SPECIFIC-BINDING PROTEIN"/>
    <property type="match status" value="1"/>
</dbReference>
<reference evidence="5 6" key="1">
    <citation type="submission" date="2024-03" db="EMBL/GenBank/DDBJ databases">
        <title>A Dehalogenimonas Isolated from Estuarine Sediments Dihaloeliminates Chlorinated Alkanes.</title>
        <authorList>
            <person name="Yang Y."/>
            <person name="Wang H."/>
        </authorList>
    </citation>
    <scope>NUCLEOTIDE SEQUENCE [LARGE SCALE GENOMIC DNA]</scope>
    <source>
        <strain evidence="5 6">W</strain>
    </source>
</reference>
<evidence type="ECO:0000256" key="3">
    <source>
        <dbReference type="SAM" id="SignalP"/>
    </source>
</evidence>
<sequence>MFKKALVVKILGALLVMALLIPAAGCSKDTIKIGAVMDLTGALSGIGGPIRDGIVLAVEQINAAGGIDGRDVELIVEDGKTDPTAGFEAVKKLATVNQVKVIIGPMISGAVMAAGQWAADNGVLLISPSATSPDIGQQSWRQYFIRTAPSDTLQGRAMAQIISEEGYQRVGIIVQDNQYGVGIGNEVQSLVGAGNVVSYIKYDPLKLDYQSELQQLKAANPDVVVHAGYQDDAQIVFRQAAQVGLDTAQWITSEGVKADRTLEDAAAAAFMRDNVIGTNPVAPEGLAIAATFAQQYEARFERAPGTYSDTVYDAAKLVLQAMKNVDYNSASAISAEIKRIGSNYSGVSGVITFDQYGDRQNATFEVWKVVADGAGFKYEQVRLIDQ</sequence>
<gene>
    <name evidence="5" type="ORF">V8247_02870</name>
</gene>
<evidence type="ECO:0000256" key="1">
    <source>
        <dbReference type="ARBA" id="ARBA00010062"/>
    </source>
</evidence>
<comment type="similarity">
    <text evidence="1">Belongs to the leucine-binding protein family.</text>
</comment>
<proteinExistence type="inferred from homology"/>
<dbReference type="RefSeq" id="WP_338738576.1">
    <property type="nucleotide sequence ID" value="NZ_CP146612.1"/>
</dbReference>
<dbReference type="CDD" id="cd06346">
    <property type="entry name" value="PBP1_ABC_ligand_binding-like"/>
    <property type="match status" value="1"/>
</dbReference>
<organism evidence="5 6">
    <name type="scientific">Candidatus Dehalogenimonas loeffleri</name>
    <dbReference type="NCBI Taxonomy" id="3127115"/>
    <lineage>
        <taxon>Bacteria</taxon>
        <taxon>Bacillati</taxon>
        <taxon>Chloroflexota</taxon>
        <taxon>Dehalococcoidia</taxon>
        <taxon>Dehalococcoidales</taxon>
        <taxon>Dehalococcoidaceae</taxon>
        <taxon>Dehalogenimonas</taxon>
    </lineage>
</organism>